<dbReference type="EMBL" id="CAJPDR010000106">
    <property type="protein sequence ID" value="CAF9918034.1"/>
    <property type="molecule type" value="Genomic_DNA"/>
</dbReference>
<keyword evidence="3" id="KW-1185">Reference proteome</keyword>
<organism evidence="2 3">
    <name type="scientific">Alectoria fallacina</name>
    <dbReference type="NCBI Taxonomy" id="1903189"/>
    <lineage>
        <taxon>Eukaryota</taxon>
        <taxon>Fungi</taxon>
        <taxon>Dikarya</taxon>
        <taxon>Ascomycota</taxon>
        <taxon>Pezizomycotina</taxon>
        <taxon>Lecanoromycetes</taxon>
        <taxon>OSLEUM clade</taxon>
        <taxon>Lecanoromycetidae</taxon>
        <taxon>Lecanorales</taxon>
        <taxon>Lecanorineae</taxon>
        <taxon>Parmeliaceae</taxon>
        <taxon>Alectoria</taxon>
    </lineage>
</organism>
<reference evidence="2" key="1">
    <citation type="submission" date="2021-03" db="EMBL/GenBank/DDBJ databases">
        <authorList>
            <person name="Tagirdzhanova G."/>
        </authorList>
    </citation>
    <scope>NUCLEOTIDE SEQUENCE</scope>
</reference>
<accession>A0A8H3F4X1</accession>
<proteinExistence type="predicted"/>
<evidence type="ECO:0000313" key="3">
    <source>
        <dbReference type="Proteomes" id="UP000664203"/>
    </source>
</evidence>
<dbReference type="OrthoDB" id="5362531at2759"/>
<protein>
    <submittedName>
        <fullName evidence="2">Uncharacterized protein</fullName>
    </submittedName>
</protein>
<sequence>MISQFKVVIELPEGSCYPQVLEQILAQVNKFFDRLSNGLRESTGLRLRVTIGPWEAQHPRWAGEFSIDAPQSLLNNGCAQTALPLESLVKHAALGSSPVQPGGVHSLVQQQGQGGQFFGEEGHELDQYSAQGANSEDLNILFPDHDFGIHFDCLSSPFKGQSYLCLNPLQGFDINGQSLPPSHQLLPSNAANPSNTQEIDVLPQIGDETLIRRAADNLAARPLSEYATSPKDLYPTLRWEASRSSANYLTPGSGGPSKSRSPSRKRR</sequence>
<comment type="caution">
    <text evidence="2">The sequence shown here is derived from an EMBL/GenBank/DDBJ whole genome shotgun (WGS) entry which is preliminary data.</text>
</comment>
<evidence type="ECO:0000256" key="1">
    <source>
        <dbReference type="SAM" id="MobiDB-lite"/>
    </source>
</evidence>
<name>A0A8H3F4X1_9LECA</name>
<gene>
    <name evidence="2" type="ORF">ALECFALPRED_000473</name>
</gene>
<evidence type="ECO:0000313" key="2">
    <source>
        <dbReference type="EMBL" id="CAF9918034.1"/>
    </source>
</evidence>
<dbReference type="Proteomes" id="UP000664203">
    <property type="component" value="Unassembled WGS sequence"/>
</dbReference>
<feature type="region of interest" description="Disordered" evidence="1">
    <location>
        <begin position="245"/>
        <end position="267"/>
    </location>
</feature>
<dbReference type="AlphaFoldDB" id="A0A8H3F4X1"/>